<evidence type="ECO:0000256" key="8">
    <source>
        <dbReference type="SAM" id="Phobius"/>
    </source>
</evidence>
<dbReference type="CDD" id="cd03228">
    <property type="entry name" value="ABCC_MRP_Like"/>
    <property type="match status" value="1"/>
</dbReference>
<organism evidence="11 12">
    <name type="scientific">Aeromicrobium panaciterrae</name>
    <dbReference type="NCBI Taxonomy" id="363861"/>
    <lineage>
        <taxon>Bacteria</taxon>
        <taxon>Bacillati</taxon>
        <taxon>Actinomycetota</taxon>
        <taxon>Actinomycetes</taxon>
        <taxon>Propionibacteriales</taxon>
        <taxon>Nocardioidaceae</taxon>
        <taxon>Aeromicrobium</taxon>
    </lineage>
</organism>
<dbReference type="Gene3D" id="1.20.1560.10">
    <property type="entry name" value="ABC transporter type 1, transmembrane domain"/>
    <property type="match status" value="1"/>
</dbReference>
<evidence type="ECO:0000256" key="1">
    <source>
        <dbReference type="ARBA" id="ARBA00004651"/>
    </source>
</evidence>
<keyword evidence="4" id="KW-0067">ATP-binding</keyword>
<comment type="subcellular location">
    <subcellularLocation>
        <location evidence="1">Cell membrane</location>
        <topology evidence="1">Multi-pass membrane protein</topology>
    </subcellularLocation>
</comment>
<dbReference type="SUPFAM" id="SSF90123">
    <property type="entry name" value="ABC transporter transmembrane region"/>
    <property type="match status" value="1"/>
</dbReference>
<dbReference type="PROSITE" id="PS50893">
    <property type="entry name" value="ABC_TRANSPORTER_2"/>
    <property type="match status" value="1"/>
</dbReference>
<dbReference type="InterPro" id="IPR011527">
    <property type="entry name" value="ABC1_TM_dom"/>
</dbReference>
<dbReference type="InterPro" id="IPR003593">
    <property type="entry name" value="AAA+_ATPase"/>
</dbReference>
<dbReference type="InterPro" id="IPR027417">
    <property type="entry name" value="P-loop_NTPase"/>
</dbReference>
<evidence type="ECO:0000259" key="9">
    <source>
        <dbReference type="PROSITE" id="PS50893"/>
    </source>
</evidence>
<dbReference type="Pfam" id="PF00005">
    <property type="entry name" value="ABC_tran"/>
    <property type="match status" value="1"/>
</dbReference>
<reference evidence="11 12" key="1">
    <citation type="submission" date="2023-07" db="EMBL/GenBank/DDBJ databases">
        <title>Sorghum-associated microbial communities from plants grown in Nebraska, USA.</title>
        <authorList>
            <person name="Schachtman D."/>
        </authorList>
    </citation>
    <scope>NUCLEOTIDE SEQUENCE [LARGE SCALE GENOMIC DNA]</scope>
    <source>
        <strain evidence="11 12">BE248</strain>
    </source>
</reference>
<dbReference type="EMBL" id="JAVDWH010000001">
    <property type="protein sequence ID" value="MDR7085206.1"/>
    <property type="molecule type" value="Genomic_DNA"/>
</dbReference>
<keyword evidence="12" id="KW-1185">Reference proteome</keyword>
<dbReference type="InterPro" id="IPR003439">
    <property type="entry name" value="ABC_transporter-like_ATP-bd"/>
</dbReference>
<evidence type="ECO:0000259" key="10">
    <source>
        <dbReference type="PROSITE" id="PS50929"/>
    </source>
</evidence>
<keyword evidence="5 8" id="KW-1133">Transmembrane helix</keyword>
<evidence type="ECO:0000256" key="4">
    <source>
        <dbReference type="ARBA" id="ARBA00022840"/>
    </source>
</evidence>
<dbReference type="PROSITE" id="PS00211">
    <property type="entry name" value="ABC_TRANSPORTER_1"/>
    <property type="match status" value="1"/>
</dbReference>
<evidence type="ECO:0000256" key="3">
    <source>
        <dbReference type="ARBA" id="ARBA00022741"/>
    </source>
</evidence>
<dbReference type="NCBIfam" id="TIGR02868">
    <property type="entry name" value="CydC"/>
    <property type="match status" value="1"/>
</dbReference>
<feature type="domain" description="ABC transporter" evidence="9">
    <location>
        <begin position="312"/>
        <end position="543"/>
    </location>
</feature>
<dbReference type="RefSeq" id="WP_309965078.1">
    <property type="nucleotide sequence ID" value="NZ_JAVDWH010000001.1"/>
</dbReference>
<evidence type="ECO:0000256" key="2">
    <source>
        <dbReference type="ARBA" id="ARBA00022692"/>
    </source>
</evidence>
<accession>A0ABU1UJ41</accession>
<dbReference type="InterPro" id="IPR039421">
    <property type="entry name" value="Type_1_exporter"/>
</dbReference>
<keyword evidence="2 8" id="KW-0812">Transmembrane</keyword>
<feature type="transmembrane region" description="Helical" evidence="8">
    <location>
        <begin position="39"/>
        <end position="59"/>
    </location>
</feature>
<feature type="transmembrane region" description="Helical" evidence="8">
    <location>
        <begin position="225"/>
        <end position="249"/>
    </location>
</feature>
<keyword evidence="6 8" id="KW-0472">Membrane</keyword>
<evidence type="ECO:0000313" key="12">
    <source>
        <dbReference type="Proteomes" id="UP001257739"/>
    </source>
</evidence>
<dbReference type="PROSITE" id="PS50929">
    <property type="entry name" value="ABC_TM1F"/>
    <property type="match status" value="1"/>
</dbReference>
<feature type="domain" description="ABC transmembrane type-1" evidence="10">
    <location>
        <begin position="6"/>
        <end position="250"/>
    </location>
</feature>
<dbReference type="SUPFAM" id="SSF52540">
    <property type="entry name" value="P-loop containing nucleoside triphosphate hydrolases"/>
    <property type="match status" value="1"/>
</dbReference>
<dbReference type="InterPro" id="IPR017871">
    <property type="entry name" value="ABC_transporter-like_CS"/>
</dbReference>
<dbReference type="Proteomes" id="UP001257739">
    <property type="component" value="Unassembled WGS sequence"/>
</dbReference>
<feature type="region of interest" description="Disordered" evidence="7">
    <location>
        <begin position="526"/>
        <end position="546"/>
    </location>
</feature>
<evidence type="ECO:0000256" key="6">
    <source>
        <dbReference type="ARBA" id="ARBA00023136"/>
    </source>
</evidence>
<dbReference type="InterPro" id="IPR036640">
    <property type="entry name" value="ABC1_TM_sf"/>
</dbReference>
<dbReference type="SMART" id="SM00382">
    <property type="entry name" value="AAA"/>
    <property type="match status" value="1"/>
</dbReference>
<dbReference type="PANTHER" id="PTHR24221:SF654">
    <property type="entry name" value="ATP-BINDING CASSETTE SUB-FAMILY B MEMBER 6"/>
    <property type="match status" value="1"/>
</dbReference>
<dbReference type="PANTHER" id="PTHR24221">
    <property type="entry name" value="ATP-BINDING CASSETTE SUB-FAMILY B"/>
    <property type="match status" value="1"/>
</dbReference>
<evidence type="ECO:0000256" key="7">
    <source>
        <dbReference type="SAM" id="MobiDB-lite"/>
    </source>
</evidence>
<evidence type="ECO:0000256" key="5">
    <source>
        <dbReference type="ARBA" id="ARBA00022989"/>
    </source>
</evidence>
<feature type="transmembrane region" description="Helical" evidence="8">
    <location>
        <begin position="147"/>
        <end position="168"/>
    </location>
</feature>
<evidence type="ECO:0000313" key="11">
    <source>
        <dbReference type="EMBL" id="MDR7085206.1"/>
    </source>
</evidence>
<dbReference type="Gene3D" id="3.40.50.300">
    <property type="entry name" value="P-loop containing nucleotide triphosphate hydrolases"/>
    <property type="match status" value="1"/>
</dbReference>
<sequence length="546" mass="57872">MNRRLVAGAVLGSASQLSSVGLLLTSAWLIVRAAEHPPVLYLMVAIVSVRFFGVGRAVFRYAERLLTHHVALSRMIDDRVHAYQNLERSAPTGLPRQRRGDIISRVVSDVTTSQDALLRIRLPWIYAITSCVVVTAVVAWISPVAALVIVGHALACFTIARLGIATAVRGDSIDASKARSTMSAESAVLASTSRDLVAYGAAAPFTRRLHEAIDRQARNQLRTGWLAGIGSALVLVSTGAATATIAFAAGGFAPVMAGVVLLAPVALLEPLLSVLEAERLRPAVQAARQRLAQLDDLQAPVIDPPAAVPLPISNELVLRGVVAGWDSSLTRPVSVKLTSGHIVGLSGVSGVGKSTLALTLVKLIPPRWGSLALGGIDYRDLDGHDVRARVGLCGQDDVLFDTTIRENLRVAAPDADDDAMQSVLTRVGLRPLLERMPAGLDTVIGNLGSSLSGGERQRLSMARLLLGQHKVLIFDEPTEHLDREAAAQMIADILSLRRGHAIVLISHSAEVLNACDEVVSVVSPFDPSPTTDHPGEPVLTAAAQRS</sequence>
<name>A0ABU1UJ41_9ACTN</name>
<dbReference type="InterPro" id="IPR014223">
    <property type="entry name" value="ABC_CydC/D"/>
</dbReference>
<gene>
    <name evidence="11" type="ORF">J2X11_000045</name>
</gene>
<keyword evidence="3" id="KW-0547">Nucleotide-binding</keyword>
<protein>
    <submittedName>
        <fullName evidence="11">Thiol reductant ABC exporter CydC subunit</fullName>
    </submittedName>
</protein>
<feature type="transmembrane region" description="Helical" evidence="8">
    <location>
        <begin position="124"/>
        <end position="141"/>
    </location>
</feature>
<proteinExistence type="predicted"/>
<comment type="caution">
    <text evidence="11">The sequence shown here is derived from an EMBL/GenBank/DDBJ whole genome shotgun (WGS) entry which is preliminary data.</text>
</comment>